<proteinExistence type="predicted"/>
<dbReference type="InterPro" id="IPR027417">
    <property type="entry name" value="P-loop_NTPase"/>
</dbReference>
<sequence length="408" mass="44953">MTNKIKVLVADEHAMQLRFKQLFEAENEAVIVGAAATAEETIQKAKALQPDIVLMDLNLPDMDGFAATEILSVEVPFSGIILMGSRSGHEDLRKAMLAGAKDYIVKPFPSEELFNAINQVYASTKRRRVETKKMGEGKVITVFSPRGGVGKTVLSTNLGVALAAIDASCKVAIVDCNLQFGDVAMALNLMPKASISDMVTDIEHLDEKVLSRYMVNFTENLHILPAPFQPEKAESITQQQLTSVINLLKKHYHYIIVDTAPLFNDIILGIMDITDLLLLLAVPDIMTTKNIRLSLDTLNTLGYPQEKMLLVLNRANSKSGLSVVEIEESLHSKFKVILPNDGKLVLSSINRGIPFLISDPNSILAREVHLLAKKIYNENTVLSTNENELPKKSLFGSFKAMFSKSETS</sequence>
<name>A0A644Z9Z1_9ZZZZ</name>
<protein>
    <submittedName>
        <fullName evidence="2">Chemotaxis response regulator protein-glutamate methylesterase</fullName>
        <ecNumber evidence="2">3.1.1.61</ecNumber>
    </submittedName>
</protein>
<evidence type="ECO:0000313" key="2">
    <source>
        <dbReference type="EMBL" id="MPM37725.1"/>
    </source>
</evidence>
<dbReference type="GO" id="GO:0051782">
    <property type="term" value="P:negative regulation of cell division"/>
    <property type="evidence" value="ECO:0007669"/>
    <property type="project" value="TreeGrafter"/>
</dbReference>
<dbReference type="PANTHER" id="PTHR43384">
    <property type="entry name" value="SEPTUM SITE-DETERMINING PROTEIN MIND HOMOLOG, CHLOROPLASTIC-RELATED"/>
    <property type="match status" value="1"/>
</dbReference>
<dbReference type="SUPFAM" id="SSF52540">
    <property type="entry name" value="P-loop containing nucleoside triphosphate hydrolases"/>
    <property type="match status" value="1"/>
</dbReference>
<accession>A0A644Z9Z1</accession>
<dbReference type="Gene3D" id="3.40.50.300">
    <property type="entry name" value="P-loop containing nucleotide triphosphate hydrolases"/>
    <property type="match status" value="1"/>
</dbReference>
<dbReference type="CDD" id="cd17535">
    <property type="entry name" value="REC_NarL-like"/>
    <property type="match status" value="1"/>
</dbReference>
<organism evidence="2">
    <name type="scientific">bioreactor metagenome</name>
    <dbReference type="NCBI Taxonomy" id="1076179"/>
    <lineage>
        <taxon>unclassified sequences</taxon>
        <taxon>metagenomes</taxon>
        <taxon>ecological metagenomes</taxon>
    </lineage>
</organism>
<dbReference type="InterPro" id="IPR025669">
    <property type="entry name" value="AAA_dom"/>
</dbReference>
<dbReference type="Pfam" id="PF13614">
    <property type="entry name" value="AAA_31"/>
    <property type="match status" value="1"/>
</dbReference>
<feature type="domain" description="Response regulatory" evidence="1">
    <location>
        <begin position="5"/>
        <end position="121"/>
    </location>
</feature>
<dbReference type="EC" id="3.1.1.61" evidence="2"/>
<dbReference type="GO" id="GO:0005829">
    <property type="term" value="C:cytosol"/>
    <property type="evidence" value="ECO:0007669"/>
    <property type="project" value="TreeGrafter"/>
</dbReference>
<dbReference type="GO" id="GO:0008984">
    <property type="term" value="F:protein-glutamate methylesterase activity"/>
    <property type="evidence" value="ECO:0007669"/>
    <property type="project" value="UniProtKB-EC"/>
</dbReference>
<dbReference type="InterPro" id="IPR058245">
    <property type="entry name" value="NreC/VraR/RcsB-like_REC"/>
</dbReference>
<keyword evidence="2" id="KW-0378">Hydrolase</keyword>
<dbReference type="GO" id="GO:0009898">
    <property type="term" value="C:cytoplasmic side of plasma membrane"/>
    <property type="evidence" value="ECO:0007669"/>
    <property type="project" value="TreeGrafter"/>
</dbReference>
<dbReference type="SMART" id="SM00448">
    <property type="entry name" value="REC"/>
    <property type="match status" value="1"/>
</dbReference>
<dbReference type="EMBL" id="VSSQ01008044">
    <property type="protein sequence ID" value="MPM37725.1"/>
    <property type="molecule type" value="Genomic_DNA"/>
</dbReference>
<dbReference type="GO" id="GO:0016887">
    <property type="term" value="F:ATP hydrolysis activity"/>
    <property type="evidence" value="ECO:0007669"/>
    <property type="project" value="TreeGrafter"/>
</dbReference>
<dbReference type="InterPro" id="IPR011006">
    <property type="entry name" value="CheY-like_superfamily"/>
</dbReference>
<dbReference type="InterPro" id="IPR001789">
    <property type="entry name" value="Sig_transdc_resp-reg_receiver"/>
</dbReference>
<dbReference type="GO" id="GO:0000160">
    <property type="term" value="P:phosphorelay signal transduction system"/>
    <property type="evidence" value="ECO:0007669"/>
    <property type="project" value="InterPro"/>
</dbReference>
<comment type="caution">
    <text evidence="2">The sequence shown here is derived from an EMBL/GenBank/DDBJ whole genome shotgun (WGS) entry which is preliminary data.</text>
</comment>
<dbReference type="AlphaFoldDB" id="A0A644Z9Z1"/>
<dbReference type="PROSITE" id="PS50110">
    <property type="entry name" value="RESPONSE_REGULATORY"/>
    <property type="match status" value="1"/>
</dbReference>
<reference evidence="2" key="1">
    <citation type="submission" date="2019-08" db="EMBL/GenBank/DDBJ databases">
        <authorList>
            <person name="Kucharzyk K."/>
            <person name="Murdoch R.W."/>
            <person name="Higgins S."/>
            <person name="Loffler F."/>
        </authorList>
    </citation>
    <scope>NUCLEOTIDE SEQUENCE</scope>
</reference>
<dbReference type="SUPFAM" id="SSF52172">
    <property type="entry name" value="CheY-like"/>
    <property type="match status" value="1"/>
</dbReference>
<dbReference type="InterPro" id="IPR050625">
    <property type="entry name" value="ParA/MinD_ATPase"/>
</dbReference>
<evidence type="ECO:0000259" key="1">
    <source>
        <dbReference type="PROSITE" id="PS50110"/>
    </source>
</evidence>
<dbReference type="Gene3D" id="3.40.50.2300">
    <property type="match status" value="1"/>
</dbReference>
<dbReference type="Pfam" id="PF00072">
    <property type="entry name" value="Response_reg"/>
    <property type="match status" value="1"/>
</dbReference>
<dbReference type="PANTHER" id="PTHR43384:SF13">
    <property type="entry name" value="SLR0110 PROTEIN"/>
    <property type="match status" value="1"/>
</dbReference>
<gene>
    <name evidence="2" type="primary">cheB_43</name>
    <name evidence="2" type="ORF">SDC9_84344</name>
</gene>
<dbReference type="GO" id="GO:0005524">
    <property type="term" value="F:ATP binding"/>
    <property type="evidence" value="ECO:0007669"/>
    <property type="project" value="TreeGrafter"/>
</dbReference>